<name>I7M645_TETTS</name>
<feature type="region of interest" description="Disordered" evidence="12">
    <location>
        <begin position="1"/>
        <end position="33"/>
    </location>
</feature>
<dbReference type="Pfam" id="PF06087">
    <property type="entry name" value="Tyr-DNA_phospho"/>
    <property type="match status" value="1"/>
</dbReference>
<keyword evidence="4" id="KW-0227">DNA damage</keyword>
<dbReference type="STRING" id="312017.I7M645"/>
<feature type="binding site" evidence="10">
    <location>
        <position position="211"/>
    </location>
    <ligand>
        <name>substrate</name>
    </ligand>
</feature>
<sequence length="580" mass="68595">MEEIRSDLISENSFDSHNKSSKKRDYKQYSQQNEAEEFTLGELEERNKFKLYSERIYQNDSIDQAHQNVSKSEYTCFPPIKFRQNEQQENQPKNKLTDFYMNQLVHHKNLKTNKHFINFRALFYEDPFYKEKNLCPKKTLISAFLTTKGLDEELVLPLVKANVKVVIADDKIKQWNEKRNVIKNHQYFENFTIVYPPKDYLSKTWGCFHSKLWILKFPKFLRIVIGTGNLRILHWTNWSNIIWFKDFELIPQQIQVSQSLDYFNSNISIGSKGVKVVNLEKNYRNINDVDMNEDFIDVLNEFIDKICPYFDVKEMLDINLRNYQIKGINFMLVSSLPGKFSGSQIHDYGKMRIRKICQVFNPRNIDSKKVLYSQSTSLGTIDRTFVNEFLFCFLPYQFCSEIELKDKVKKNDPEKNDEIRLIFPSKDYIQNKTLDGAGYSDTLFLTSKRYQKESFLKNIFYQFQCKQMDSLGESQDKQKGIIPHFKTMIVCEQNGEINDDSIIYIGSHNFSEAAWGKLNKDNTQLYISNTELGILIPPLKGSQEIKEEIIEIMNYKFPAKPYREKEKPYISDIDHPIFQK</sequence>
<evidence type="ECO:0000256" key="3">
    <source>
        <dbReference type="ARBA" id="ARBA00022722"/>
    </source>
</evidence>
<evidence type="ECO:0000256" key="6">
    <source>
        <dbReference type="ARBA" id="ARBA00022839"/>
    </source>
</evidence>
<keyword evidence="14" id="KW-1185">Reference proteome</keyword>
<evidence type="ECO:0000313" key="13">
    <source>
        <dbReference type="EMBL" id="EAR84180.2"/>
    </source>
</evidence>
<evidence type="ECO:0000256" key="8">
    <source>
        <dbReference type="ARBA" id="ARBA00023242"/>
    </source>
</evidence>
<feature type="compositionally biased region" description="Basic and acidic residues" evidence="12">
    <location>
        <begin position="1"/>
        <end position="18"/>
    </location>
</feature>
<reference evidence="14" key="1">
    <citation type="journal article" date="2006" name="PLoS Biol.">
        <title>Macronuclear genome sequence of the ciliate Tetrahymena thermophila, a model eukaryote.</title>
        <authorList>
            <person name="Eisen J.A."/>
            <person name="Coyne R.S."/>
            <person name="Wu M."/>
            <person name="Wu D."/>
            <person name="Thiagarajan M."/>
            <person name="Wortman J.R."/>
            <person name="Badger J.H."/>
            <person name="Ren Q."/>
            <person name="Amedeo P."/>
            <person name="Jones K.M."/>
            <person name="Tallon L.J."/>
            <person name="Delcher A.L."/>
            <person name="Salzberg S.L."/>
            <person name="Silva J.C."/>
            <person name="Haas B.J."/>
            <person name="Majoros W.H."/>
            <person name="Farzad M."/>
            <person name="Carlton J.M."/>
            <person name="Smith R.K. Jr."/>
            <person name="Garg J."/>
            <person name="Pearlman R.E."/>
            <person name="Karrer K.M."/>
            <person name="Sun L."/>
            <person name="Manning G."/>
            <person name="Elde N.C."/>
            <person name="Turkewitz A.P."/>
            <person name="Asai D.J."/>
            <person name="Wilkes D.E."/>
            <person name="Wang Y."/>
            <person name="Cai H."/>
            <person name="Collins K."/>
            <person name="Stewart B.A."/>
            <person name="Lee S.R."/>
            <person name="Wilamowska K."/>
            <person name="Weinberg Z."/>
            <person name="Ruzzo W.L."/>
            <person name="Wloga D."/>
            <person name="Gaertig J."/>
            <person name="Frankel J."/>
            <person name="Tsao C.-C."/>
            <person name="Gorovsky M.A."/>
            <person name="Keeling P.J."/>
            <person name="Waller R.F."/>
            <person name="Patron N.J."/>
            <person name="Cherry J.M."/>
            <person name="Stover N.A."/>
            <person name="Krieger C.J."/>
            <person name="del Toro C."/>
            <person name="Ryder H.F."/>
            <person name="Williamson S.C."/>
            <person name="Barbeau R.A."/>
            <person name="Hamilton E.P."/>
            <person name="Orias E."/>
        </authorList>
    </citation>
    <scope>NUCLEOTIDE SEQUENCE [LARGE SCALE GENOMIC DNA]</scope>
    <source>
        <strain evidence="14">SB210</strain>
    </source>
</reference>
<dbReference type="KEGG" id="tet:TTHERM_00723650"/>
<keyword evidence="7" id="KW-0234">DNA repair</keyword>
<evidence type="ECO:0000256" key="5">
    <source>
        <dbReference type="ARBA" id="ARBA00022801"/>
    </source>
</evidence>
<dbReference type="eggNOG" id="KOG2031">
    <property type="taxonomic scope" value="Eukaryota"/>
</dbReference>
<keyword evidence="3" id="KW-0540">Nuclease</keyword>
<dbReference type="PANTHER" id="PTHR12415">
    <property type="entry name" value="TYROSYL-DNA PHOSPHODIESTERASE 1"/>
    <property type="match status" value="1"/>
</dbReference>
<keyword evidence="5" id="KW-0378">Hydrolase</keyword>
<dbReference type="EMBL" id="GG662432">
    <property type="protein sequence ID" value="EAR84180.2"/>
    <property type="molecule type" value="Genomic_DNA"/>
</dbReference>
<dbReference type="RefSeq" id="XP_001031843.2">
    <property type="nucleotide sequence ID" value="XM_001031843.2"/>
</dbReference>
<dbReference type="OrthoDB" id="47785at2759"/>
<feature type="active site" description="Proton donor/acceptor" evidence="9">
    <location>
        <position position="484"/>
    </location>
</feature>
<evidence type="ECO:0000313" key="14">
    <source>
        <dbReference type="Proteomes" id="UP000009168"/>
    </source>
</evidence>
<evidence type="ECO:0000256" key="4">
    <source>
        <dbReference type="ARBA" id="ARBA00022763"/>
    </source>
</evidence>
<feature type="active site" description="Nucleophile" evidence="9">
    <location>
        <position position="209"/>
    </location>
</feature>
<feature type="site" description="Interaction with DNA" evidence="11">
    <location>
        <position position="511"/>
    </location>
</feature>
<organism evidence="13 14">
    <name type="scientific">Tetrahymena thermophila (strain SB210)</name>
    <dbReference type="NCBI Taxonomy" id="312017"/>
    <lineage>
        <taxon>Eukaryota</taxon>
        <taxon>Sar</taxon>
        <taxon>Alveolata</taxon>
        <taxon>Ciliophora</taxon>
        <taxon>Intramacronucleata</taxon>
        <taxon>Oligohymenophorea</taxon>
        <taxon>Hymenostomatida</taxon>
        <taxon>Tetrahymenina</taxon>
        <taxon>Tetrahymenidae</taxon>
        <taxon>Tetrahymena</taxon>
    </lineage>
</organism>
<dbReference type="CDD" id="cd09122">
    <property type="entry name" value="PLDc_Tdp1_1"/>
    <property type="match status" value="1"/>
</dbReference>
<dbReference type="GO" id="GO:0003690">
    <property type="term" value="F:double-stranded DNA binding"/>
    <property type="evidence" value="ECO:0007669"/>
    <property type="project" value="TreeGrafter"/>
</dbReference>
<dbReference type="InParanoid" id="I7M645"/>
<dbReference type="Proteomes" id="UP000009168">
    <property type="component" value="Unassembled WGS sequence"/>
</dbReference>
<accession>I7M645</accession>
<proteinExistence type="inferred from homology"/>
<evidence type="ECO:0000256" key="11">
    <source>
        <dbReference type="PIRSR" id="PIRSR610347-3"/>
    </source>
</evidence>
<comment type="similarity">
    <text evidence="2">Belongs to the tyrosyl-DNA phosphodiesterase family.</text>
</comment>
<keyword evidence="8" id="KW-0539">Nucleus</keyword>
<evidence type="ECO:0000256" key="2">
    <source>
        <dbReference type="ARBA" id="ARBA00010205"/>
    </source>
</evidence>
<dbReference type="GO" id="GO:0004527">
    <property type="term" value="F:exonuclease activity"/>
    <property type="evidence" value="ECO:0007669"/>
    <property type="project" value="UniProtKB-KW"/>
</dbReference>
<protein>
    <submittedName>
        <fullName evidence="13">Tyrosyl-DNA phosphodiesterase family protein</fullName>
    </submittedName>
</protein>
<feature type="binding site" evidence="10">
    <location>
        <position position="486"/>
    </location>
    <ligand>
        <name>substrate</name>
    </ligand>
</feature>
<evidence type="ECO:0000256" key="10">
    <source>
        <dbReference type="PIRSR" id="PIRSR610347-2"/>
    </source>
</evidence>
<dbReference type="PANTHER" id="PTHR12415:SF0">
    <property type="entry name" value="TYROSYL-DNA PHOSPHODIESTERASE 1"/>
    <property type="match status" value="1"/>
</dbReference>
<evidence type="ECO:0000256" key="9">
    <source>
        <dbReference type="PIRSR" id="PIRSR610347-1"/>
    </source>
</evidence>
<dbReference type="SUPFAM" id="SSF56024">
    <property type="entry name" value="Phospholipase D/nuclease"/>
    <property type="match status" value="2"/>
</dbReference>
<dbReference type="GO" id="GO:0003697">
    <property type="term" value="F:single-stranded DNA binding"/>
    <property type="evidence" value="ECO:0007669"/>
    <property type="project" value="TreeGrafter"/>
</dbReference>
<evidence type="ECO:0000256" key="7">
    <source>
        <dbReference type="ARBA" id="ARBA00023204"/>
    </source>
</evidence>
<dbReference type="AlphaFoldDB" id="I7M645"/>
<dbReference type="GO" id="GO:0005634">
    <property type="term" value="C:nucleus"/>
    <property type="evidence" value="ECO:0007669"/>
    <property type="project" value="UniProtKB-SubCell"/>
</dbReference>
<evidence type="ECO:0000256" key="1">
    <source>
        <dbReference type="ARBA" id="ARBA00004123"/>
    </source>
</evidence>
<dbReference type="GeneID" id="7840394"/>
<dbReference type="CDD" id="cd09123">
    <property type="entry name" value="PLDc_Tdp1_2"/>
    <property type="match status" value="1"/>
</dbReference>
<gene>
    <name evidence="13" type="ORF">TTHERM_00723650</name>
</gene>
<evidence type="ECO:0000256" key="12">
    <source>
        <dbReference type="SAM" id="MobiDB-lite"/>
    </source>
</evidence>
<dbReference type="Gene3D" id="3.30.870.10">
    <property type="entry name" value="Endonuclease Chain A"/>
    <property type="match status" value="2"/>
</dbReference>
<dbReference type="GO" id="GO:0017005">
    <property type="term" value="F:3'-tyrosyl-DNA phosphodiesterase activity"/>
    <property type="evidence" value="ECO:0007669"/>
    <property type="project" value="TreeGrafter"/>
</dbReference>
<dbReference type="GO" id="GO:0006281">
    <property type="term" value="P:DNA repair"/>
    <property type="evidence" value="ECO:0007669"/>
    <property type="project" value="UniProtKB-KW"/>
</dbReference>
<keyword evidence="6" id="KW-0269">Exonuclease</keyword>
<dbReference type="InterPro" id="IPR010347">
    <property type="entry name" value="Tdp1"/>
</dbReference>
<comment type="subcellular location">
    <subcellularLocation>
        <location evidence="1">Nucleus</location>
    </subcellularLocation>
</comment>